<organism evidence="4 5">
    <name type="scientific">Vibrio japonicus</name>
    <dbReference type="NCBI Taxonomy" id="1824638"/>
    <lineage>
        <taxon>Bacteria</taxon>
        <taxon>Pseudomonadati</taxon>
        <taxon>Pseudomonadota</taxon>
        <taxon>Gammaproteobacteria</taxon>
        <taxon>Vibrionales</taxon>
        <taxon>Vibrionaceae</taxon>
        <taxon>Vibrio</taxon>
    </lineage>
</organism>
<dbReference type="InterPro" id="IPR018635">
    <property type="entry name" value="UPF0319"/>
</dbReference>
<evidence type="ECO:0000313" key="4">
    <source>
        <dbReference type="EMBL" id="UUM31231.1"/>
    </source>
</evidence>
<feature type="chain" id="PRO_5046014931" evidence="3">
    <location>
        <begin position="22"/>
        <end position="208"/>
    </location>
</feature>
<feature type="signal peptide" evidence="3">
    <location>
        <begin position="1"/>
        <end position="21"/>
    </location>
</feature>
<dbReference type="EMBL" id="CP102096">
    <property type="protein sequence ID" value="UUM31231.1"/>
    <property type="molecule type" value="Genomic_DNA"/>
</dbReference>
<keyword evidence="5" id="KW-1185">Reference proteome</keyword>
<evidence type="ECO:0000256" key="2">
    <source>
        <dbReference type="ARBA" id="ARBA00022729"/>
    </source>
</evidence>
<evidence type="ECO:0000256" key="3">
    <source>
        <dbReference type="SAM" id="SignalP"/>
    </source>
</evidence>
<dbReference type="Proteomes" id="UP001058602">
    <property type="component" value="Chromosome 1"/>
</dbReference>
<proteinExistence type="inferred from homology"/>
<evidence type="ECO:0000313" key="5">
    <source>
        <dbReference type="Proteomes" id="UP001058602"/>
    </source>
</evidence>
<gene>
    <name evidence="4" type="ORF">NP165_03505</name>
</gene>
<name>A0ABY5LHC0_9VIBR</name>
<sequence>MRSLTKTMAVLSCLLAPNALAGVEVNLGDSIDIIAYNGEEVGMRVSPLRHLELNNGTNQIAIRMSKLVQKSDGQFEKYNSPVSIVTFSAENQTITLSPAQKVKNVKDADSFSKSPIYTLNTEGEIAVTQEILPRGSGLTRDYEKEIARYNSKRNIRFEKEIIHTPFSSKENLDIPEYTDSPNINKIKQDFLSLPTLEQKEFLKWAVSQ</sequence>
<protein>
    <submittedName>
        <fullName evidence="4">DUF2057 domain-containing protein</fullName>
    </submittedName>
</protein>
<dbReference type="PANTHER" id="PTHR38108:SF1">
    <property type="entry name" value="UPF0319 PROTEIN YCCT"/>
    <property type="match status" value="1"/>
</dbReference>
<comment type="similarity">
    <text evidence="1">Belongs to the UPF0319 family.</text>
</comment>
<evidence type="ECO:0000256" key="1">
    <source>
        <dbReference type="ARBA" id="ARBA00008490"/>
    </source>
</evidence>
<reference evidence="4" key="1">
    <citation type="submission" date="2022-07" db="EMBL/GenBank/DDBJ databases">
        <title>Complete genome of Vibrio japonicus strain JCM 31412T and phylogenomic assessment of the Nereis clade of the genus Vibrio.</title>
        <authorList>
            <person name="Shlafstein M.D."/>
            <person name="Emsley S.A."/>
            <person name="Ushijima B."/>
            <person name="Videau P."/>
            <person name="Saw J.H."/>
        </authorList>
    </citation>
    <scope>NUCLEOTIDE SEQUENCE</scope>
    <source>
        <strain evidence="4">JCM 31412</strain>
    </source>
</reference>
<dbReference type="Pfam" id="PF09829">
    <property type="entry name" value="DUF2057"/>
    <property type="match status" value="1"/>
</dbReference>
<accession>A0ABY5LHC0</accession>
<dbReference type="RefSeq" id="WP_257084954.1">
    <property type="nucleotide sequence ID" value="NZ_CP102096.1"/>
</dbReference>
<keyword evidence="2 3" id="KW-0732">Signal</keyword>
<dbReference type="PANTHER" id="PTHR38108">
    <property type="entry name" value="UPF0319 PROTEIN YCCT"/>
    <property type="match status" value="1"/>
</dbReference>